<evidence type="ECO:0000313" key="2">
    <source>
        <dbReference type="EMBL" id="OQD73559.1"/>
    </source>
</evidence>
<proteinExistence type="predicted"/>
<keyword evidence="3" id="KW-1185">Reference proteome</keyword>
<keyword evidence="1" id="KW-1133">Transmembrane helix</keyword>
<dbReference type="OrthoDB" id="3520229at2759"/>
<evidence type="ECO:0000313" key="3">
    <source>
        <dbReference type="Proteomes" id="UP000191522"/>
    </source>
</evidence>
<accession>A0A1V6P967</accession>
<dbReference type="STRING" id="69771.A0A1V6P967"/>
<keyword evidence="1" id="KW-0812">Transmembrane</keyword>
<dbReference type="Proteomes" id="UP000191522">
    <property type="component" value="Unassembled WGS sequence"/>
</dbReference>
<dbReference type="EMBL" id="MDYL01000014">
    <property type="protein sequence ID" value="OQD73559.1"/>
    <property type="molecule type" value="Genomic_DNA"/>
</dbReference>
<dbReference type="AlphaFoldDB" id="A0A1V6P967"/>
<feature type="transmembrane region" description="Helical" evidence="1">
    <location>
        <begin position="130"/>
        <end position="150"/>
    </location>
</feature>
<evidence type="ECO:0000256" key="1">
    <source>
        <dbReference type="SAM" id="Phobius"/>
    </source>
</evidence>
<reference evidence="3" key="1">
    <citation type="journal article" date="2017" name="Nat. Microbiol.">
        <title>Global analysis of biosynthetic gene clusters reveals vast potential of secondary metabolite production in Penicillium species.</title>
        <authorList>
            <person name="Nielsen J.C."/>
            <person name="Grijseels S."/>
            <person name="Prigent S."/>
            <person name="Ji B."/>
            <person name="Dainat J."/>
            <person name="Nielsen K.F."/>
            <person name="Frisvad J.C."/>
            <person name="Workman M."/>
            <person name="Nielsen J."/>
        </authorList>
    </citation>
    <scope>NUCLEOTIDE SEQUENCE [LARGE SCALE GENOMIC DNA]</scope>
    <source>
        <strain evidence="3">IBT 11843</strain>
    </source>
</reference>
<comment type="caution">
    <text evidence="2">The sequence shown here is derived from an EMBL/GenBank/DDBJ whole genome shotgun (WGS) entry which is preliminary data.</text>
</comment>
<gene>
    <name evidence="2" type="ORF">PENDEC_c014G06166</name>
</gene>
<sequence>MTTTTTSVTSTATACGANVYELPVTDVACGAKLSGNMSSVFDTCCKGDSPVKYNDNCGIYCLAQEQTVKELSDCLMSKSNNYRDVFCQGKQNATATAAATTTKSISTSTHTGTHTSTSTHTNAAVLNAPVSMSGLGVLVMLFCSTLMGVLA</sequence>
<protein>
    <submittedName>
        <fullName evidence="2">Uncharacterized protein</fullName>
    </submittedName>
</protein>
<name>A0A1V6P967_PENDC</name>
<organism evidence="2 3">
    <name type="scientific">Penicillium decumbens</name>
    <dbReference type="NCBI Taxonomy" id="69771"/>
    <lineage>
        <taxon>Eukaryota</taxon>
        <taxon>Fungi</taxon>
        <taxon>Dikarya</taxon>
        <taxon>Ascomycota</taxon>
        <taxon>Pezizomycotina</taxon>
        <taxon>Eurotiomycetes</taxon>
        <taxon>Eurotiomycetidae</taxon>
        <taxon>Eurotiales</taxon>
        <taxon>Aspergillaceae</taxon>
        <taxon>Penicillium</taxon>
    </lineage>
</organism>
<dbReference type="OMA" id="KCCGDAK"/>
<keyword evidence="1" id="KW-0472">Membrane</keyword>